<evidence type="ECO:0000313" key="2">
    <source>
        <dbReference type="Proteomes" id="UP000589716"/>
    </source>
</evidence>
<accession>A0A853IT75</accession>
<comment type="caution">
    <text evidence="1">The sequence shown here is derived from an EMBL/GenBank/DDBJ whole genome shotgun (WGS) entry which is preliminary data.</text>
</comment>
<evidence type="ECO:0000313" key="1">
    <source>
        <dbReference type="EMBL" id="NZA00861.1"/>
    </source>
</evidence>
<dbReference type="RefSeq" id="WP_180549396.1">
    <property type="nucleotide sequence ID" value="NZ_JACCKX010000001.1"/>
</dbReference>
<proteinExistence type="predicted"/>
<protein>
    <submittedName>
        <fullName evidence="1">Uncharacterized protein</fullName>
    </submittedName>
</protein>
<sequence>MTALTQDRPTPERDGRRVSDPLAAAAVIYAGALYVLDSAGAAAAATAAAATPVRAVATARASAAAGDSRVEGVLGVFRFDNGSGAAELTRADIGAAAYVVDDQTVGATGTCVAGPVFDVDDAGVWVHVGAAVAPAAAPPAG</sequence>
<dbReference type="EMBL" id="JACCKX010000001">
    <property type="protein sequence ID" value="NZA00861.1"/>
    <property type="molecule type" value="Genomic_DNA"/>
</dbReference>
<dbReference type="Proteomes" id="UP000589716">
    <property type="component" value="Unassembled WGS sequence"/>
</dbReference>
<keyword evidence="2" id="KW-1185">Reference proteome</keyword>
<organism evidence="1 2">
    <name type="scientific">Ottowia beijingensis</name>
    <dbReference type="NCBI Taxonomy" id="1207057"/>
    <lineage>
        <taxon>Bacteria</taxon>
        <taxon>Pseudomonadati</taxon>
        <taxon>Pseudomonadota</taxon>
        <taxon>Betaproteobacteria</taxon>
        <taxon>Burkholderiales</taxon>
        <taxon>Comamonadaceae</taxon>
        <taxon>Ottowia</taxon>
    </lineage>
</organism>
<dbReference type="AlphaFoldDB" id="A0A853IT75"/>
<gene>
    <name evidence="1" type="ORF">H0I39_02000</name>
</gene>
<name>A0A853IT75_9BURK</name>
<reference evidence="1 2" key="1">
    <citation type="submission" date="2020-07" db="EMBL/GenBank/DDBJ databases">
        <authorList>
            <person name="Maaloum M."/>
        </authorList>
    </citation>
    <scope>NUCLEOTIDE SEQUENCE [LARGE SCALE GENOMIC DNA]</scope>
    <source>
        <strain evidence="1 2">GCS-AN-3</strain>
    </source>
</reference>